<evidence type="ECO:0000313" key="12">
    <source>
        <dbReference type="EMBL" id="VVE58714.1"/>
    </source>
</evidence>
<dbReference type="SFLD" id="SFLDS00003">
    <property type="entry name" value="Haloacid_Dehalogenase"/>
    <property type="match status" value="1"/>
</dbReference>
<evidence type="ECO:0000256" key="10">
    <source>
        <dbReference type="ARBA" id="ARBA00031051"/>
    </source>
</evidence>
<dbReference type="InterPro" id="IPR050793">
    <property type="entry name" value="CMP-NeuNAc_synthase"/>
</dbReference>
<comment type="catalytic activity">
    <reaction evidence="1">
        <text>3-deoxy-alpha-D-manno-2-octulosonate-8-phosphate + H2O = 3-deoxy-alpha-D-manno-oct-2-ulosonate + phosphate</text>
        <dbReference type="Rhea" id="RHEA:11500"/>
        <dbReference type="ChEBI" id="CHEBI:15377"/>
        <dbReference type="ChEBI" id="CHEBI:43474"/>
        <dbReference type="ChEBI" id="CHEBI:85985"/>
        <dbReference type="ChEBI" id="CHEBI:85986"/>
        <dbReference type="EC" id="3.1.3.45"/>
    </reaction>
</comment>
<keyword evidence="9 11" id="KW-0460">Magnesium</keyword>
<evidence type="ECO:0000256" key="2">
    <source>
        <dbReference type="ARBA" id="ARBA00001946"/>
    </source>
</evidence>
<dbReference type="AlphaFoldDB" id="A0A5E4ZCB8"/>
<dbReference type="GO" id="GO:0046872">
    <property type="term" value="F:metal ion binding"/>
    <property type="evidence" value="ECO:0007669"/>
    <property type="project" value="UniProtKB-KW"/>
</dbReference>
<dbReference type="Pfam" id="PF08282">
    <property type="entry name" value="Hydrolase_3"/>
    <property type="match status" value="1"/>
</dbReference>
<evidence type="ECO:0000256" key="8">
    <source>
        <dbReference type="ARBA" id="ARBA00022801"/>
    </source>
</evidence>
<dbReference type="EMBL" id="CABPRZ010000037">
    <property type="protein sequence ID" value="VVE58714.1"/>
    <property type="molecule type" value="Genomic_DNA"/>
</dbReference>
<evidence type="ECO:0000256" key="3">
    <source>
        <dbReference type="ARBA" id="ARBA00005893"/>
    </source>
</evidence>
<evidence type="ECO:0000256" key="4">
    <source>
        <dbReference type="ARBA" id="ARBA00011881"/>
    </source>
</evidence>
<evidence type="ECO:0000256" key="9">
    <source>
        <dbReference type="ARBA" id="ARBA00022842"/>
    </source>
</evidence>
<dbReference type="PANTHER" id="PTHR21485:SF3">
    <property type="entry name" value="N-ACYLNEURAMINATE CYTIDYLYLTRANSFERASE"/>
    <property type="match status" value="1"/>
</dbReference>
<keyword evidence="8" id="KW-0378">Hydrolase</keyword>
<dbReference type="InterPro" id="IPR036412">
    <property type="entry name" value="HAD-like_sf"/>
</dbReference>
<proteinExistence type="inferred from homology"/>
<dbReference type="SFLD" id="SFLDG01138">
    <property type="entry name" value="C1.6.2:_Deoxy-d-mannose-octulo"/>
    <property type="match status" value="1"/>
</dbReference>
<dbReference type="NCBIfam" id="TIGR01670">
    <property type="entry name" value="KdsC-phosphatas"/>
    <property type="match status" value="1"/>
</dbReference>
<sequence>MNAFHDNTRATARAARLRVMVFDVDGVMTDGRLRYGPEGETIKAFDSLDGHGLKMLASTGVTLAIITGRKSGIVAKRAADLGIEHVYQGVHDKREAFDHLRTALGVEEDVCGHMGDDWPDLPVLTRVGFAAAPANAHDDVKSRCHYVAAAAGGRGAVREVCDFVLRAQGHYDCLLAQALD</sequence>
<dbReference type="Gene3D" id="3.40.50.1000">
    <property type="entry name" value="HAD superfamily/HAD-like"/>
    <property type="match status" value="1"/>
</dbReference>
<dbReference type="PIRSF" id="PIRSF006118">
    <property type="entry name" value="KDO8-P_Ptase"/>
    <property type="match status" value="1"/>
</dbReference>
<accession>A0A5E4ZCB8</accession>
<dbReference type="InterPro" id="IPR010023">
    <property type="entry name" value="KdsC_fam"/>
</dbReference>
<organism evidence="12 13">
    <name type="scientific">Pandoraea terrae</name>
    <dbReference type="NCBI Taxonomy" id="1537710"/>
    <lineage>
        <taxon>Bacteria</taxon>
        <taxon>Pseudomonadati</taxon>
        <taxon>Pseudomonadota</taxon>
        <taxon>Betaproteobacteria</taxon>
        <taxon>Burkholderiales</taxon>
        <taxon>Burkholderiaceae</taxon>
        <taxon>Pandoraea</taxon>
    </lineage>
</organism>
<dbReference type="FunFam" id="3.40.50.1000:FF:000029">
    <property type="entry name" value="3-deoxy-D-manno-octulosonate 8-phosphate phosphatase KdsC"/>
    <property type="match status" value="1"/>
</dbReference>
<name>A0A5E4ZCB8_9BURK</name>
<dbReference type="SFLD" id="SFLDG01136">
    <property type="entry name" value="C1.6:_Phosphoserine_Phosphatas"/>
    <property type="match status" value="1"/>
</dbReference>
<dbReference type="GO" id="GO:0008781">
    <property type="term" value="F:N-acylneuraminate cytidylyltransferase activity"/>
    <property type="evidence" value="ECO:0007669"/>
    <property type="project" value="TreeGrafter"/>
</dbReference>
<evidence type="ECO:0000256" key="6">
    <source>
        <dbReference type="ARBA" id="ARBA00020092"/>
    </source>
</evidence>
<dbReference type="InterPro" id="IPR023214">
    <property type="entry name" value="HAD_sf"/>
</dbReference>
<dbReference type="EC" id="3.1.3.45" evidence="5"/>
<dbReference type="Proteomes" id="UP000414233">
    <property type="component" value="Unassembled WGS sequence"/>
</dbReference>
<comment type="similarity">
    <text evidence="3">Belongs to the KdsC family.</text>
</comment>
<keyword evidence="7 11" id="KW-0479">Metal-binding</keyword>
<dbReference type="PANTHER" id="PTHR21485">
    <property type="entry name" value="HAD SUPERFAMILY MEMBERS CMAS AND KDSC"/>
    <property type="match status" value="1"/>
</dbReference>
<dbReference type="SUPFAM" id="SSF56784">
    <property type="entry name" value="HAD-like"/>
    <property type="match status" value="1"/>
</dbReference>
<evidence type="ECO:0000313" key="13">
    <source>
        <dbReference type="Proteomes" id="UP000414233"/>
    </source>
</evidence>
<protein>
    <recommendedName>
        <fullName evidence="6">3-deoxy-D-manno-octulosonate 8-phosphate phosphatase KdsC</fullName>
        <ecNumber evidence="5">3.1.3.45</ecNumber>
    </recommendedName>
    <alternativeName>
        <fullName evidence="10">KDO 8-P phosphatase</fullName>
    </alternativeName>
</protein>
<feature type="binding site" evidence="11">
    <location>
        <position position="23"/>
    </location>
    <ligand>
        <name>Mg(2+)</name>
        <dbReference type="ChEBI" id="CHEBI:18420"/>
    </ligand>
</feature>
<evidence type="ECO:0000256" key="1">
    <source>
        <dbReference type="ARBA" id="ARBA00000898"/>
    </source>
</evidence>
<dbReference type="RefSeq" id="WP_150700011.1">
    <property type="nucleotide sequence ID" value="NZ_CABPRZ010000037.1"/>
</dbReference>
<reference evidence="12 13" key="1">
    <citation type="submission" date="2019-08" db="EMBL/GenBank/DDBJ databases">
        <authorList>
            <person name="Peeters C."/>
        </authorList>
    </citation>
    <scope>NUCLEOTIDE SEQUENCE [LARGE SCALE GENOMIC DNA]</scope>
    <source>
        <strain evidence="12 13">LMG 30175</strain>
    </source>
</reference>
<dbReference type="OrthoDB" id="9805604at2"/>
<evidence type="ECO:0000256" key="7">
    <source>
        <dbReference type="ARBA" id="ARBA00022723"/>
    </source>
</evidence>
<comment type="cofactor">
    <cofactor evidence="2 11">
        <name>Mg(2+)</name>
        <dbReference type="ChEBI" id="CHEBI:18420"/>
    </cofactor>
</comment>
<dbReference type="GO" id="GO:0019143">
    <property type="term" value="F:3-deoxy-manno-octulosonate-8-phosphatase activity"/>
    <property type="evidence" value="ECO:0007669"/>
    <property type="project" value="UniProtKB-EC"/>
</dbReference>
<gene>
    <name evidence="12" type="ORF">PTE30175_05288</name>
</gene>
<evidence type="ECO:0000256" key="11">
    <source>
        <dbReference type="PIRSR" id="PIRSR006118-2"/>
    </source>
</evidence>
<evidence type="ECO:0000256" key="5">
    <source>
        <dbReference type="ARBA" id="ARBA00013066"/>
    </source>
</evidence>
<comment type="subunit">
    <text evidence="4">Homotetramer.</text>
</comment>
<feature type="binding site" evidence="11">
    <location>
        <position position="116"/>
    </location>
    <ligand>
        <name>Mg(2+)</name>
        <dbReference type="ChEBI" id="CHEBI:18420"/>
    </ligand>
</feature>
<feature type="binding site" evidence="11">
    <location>
        <position position="25"/>
    </location>
    <ligand>
        <name>substrate</name>
    </ligand>
</feature>
<keyword evidence="13" id="KW-1185">Reference proteome</keyword>